<feature type="transmembrane region" description="Helical" evidence="1">
    <location>
        <begin position="22"/>
        <end position="42"/>
    </location>
</feature>
<dbReference type="Proteomes" id="UP001596074">
    <property type="component" value="Unassembled WGS sequence"/>
</dbReference>
<feature type="transmembrane region" description="Helical" evidence="1">
    <location>
        <begin position="48"/>
        <end position="71"/>
    </location>
</feature>
<evidence type="ECO:0000256" key="1">
    <source>
        <dbReference type="SAM" id="Phobius"/>
    </source>
</evidence>
<gene>
    <name evidence="2" type="ORF">ACFPZN_36715</name>
</gene>
<keyword evidence="3" id="KW-1185">Reference proteome</keyword>
<comment type="caution">
    <text evidence="2">The sequence shown here is derived from an EMBL/GenBank/DDBJ whole genome shotgun (WGS) entry which is preliminary data.</text>
</comment>
<keyword evidence="1" id="KW-0812">Transmembrane</keyword>
<evidence type="ECO:0000313" key="2">
    <source>
        <dbReference type="EMBL" id="MFC5751190.1"/>
    </source>
</evidence>
<accession>A0ABW1ACG5</accession>
<keyword evidence="1" id="KW-0472">Membrane</keyword>
<reference evidence="3" key="1">
    <citation type="journal article" date="2019" name="Int. J. Syst. Evol. Microbiol.">
        <title>The Global Catalogue of Microorganisms (GCM) 10K type strain sequencing project: providing services to taxonomists for standard genome sequencing and annotation.</title>
        <authorList>
            <consortium name="The Broad Institute Genomics Platform"/>
            <consortium name="The Broad Institute Genome Sequencing Center for Infectious Disease"/>
            <person name="Wu L."/>
            <person name="Ma J."/>
        </authorList>
    </citation>
    <scope>NUCLEOTIDE SEQUENCE [LARGE SCALE GENOMIC DNA]</scope>
    <source>
        <strain evidence="3">KCTC 42087</strain>
    </source>
</reference>
<protein>
    <recommendedName>
        <fullName evidence="4">Integral membrane protein</fullName>
    </recommendedName>
</protein>
<feature type="transmembrane region" description="Helical" evidence="1">
    <location>
        <begin position="115"/>
        <end position="134"/>
    </location>
</feature>
<sequence length="138" mass="14362">MTTTRSLNGTGILADGRRLLRLALRLDAVVTGVNGLVYLALAGPLEDLLGLGAGTGRTLGVFLLLYAAAVWTVSMPRVPNRVAVSAVVETNLLWTVLSVVAVVTGWLSLSTAGSVWAILQAVAVAGFAAVQYTAQRRS</sequence>
<dbReference type="EMBL" id="JBHSON010000065">
    <property type="protein sequence ID" value="MFC5751190.1"/>
    <property type="molecule type" value="Genomic_DNA"/>
</dbReference>
<name>A0ABW1ACG5_9ACTN</name>
<dbReference type="RefSeq" id="WP_378287075.1">
    <property type="nucleotide sequence ID" value="NZ_JBHSON010000065.1"/>
</dbReference>
<keyword evidence="1" id="KW-1133">Transmembrane helix</keyword>
<organism evidence="2 3">
    <name type="scientific">Actinomadura rugatobispora</name>
    <dbReference type="NCBI Taxonomy" id="1994"/>
    <lineage>
        <taxon>Bacteria</taxon>
        <taxon>Bacillati</taxon>
        <taxon>Actinomycetota</taxon>
        <taxon>Actinomycetes</taxon>
        <taxon>Streptosporangiales</taxon>
        <taxon>Thermomonosporaceae</taxon>
        <taxon>Actinomadura</taxon>
    </lineage>
</organism>
<evidence type="ECO:0008006" key="4">
    <source>
        <dbReference type="Google" id="ProtNLM"/>
    </source>
</evidence>
<proteinExistence type="predicted"/>
<feature type="transmembrane region" description="Helical" evidence="1">
    <location>
        <begin position="92"/>
        <end position="109"/>
    </location>
</feature>
<evidence type="ECO:0000313" key="3">
    <source>
        <dbReference type="Proteomes" id="UP001596074"/>
    </source>
</evidence>